<dbReference type="InterPro" id="IPR011712">
    <property type="entry name" value="Sig_transdc_His_kin_sub3_dim/P"/>
</dbReference>
<keyword evidence="5" id="KW-0418">Kinase</keyword>
<dbReference type="InterPro" id="IPR001610">
    <property type="entry name" value="PAC"/>
</dbReference>
<dbReference type="InterPro" id="IPR029016">
    <property type="entry name" value="GAF-like_dom_sf"/>
</dbReference>
<sequence>MRFFLIPFLQSTGVFTQEGFTYPYRSERSNRIHPIATDWIFVFHGFYIGLFYLLRACCDRDIEQRVTPLSADIKSESPFLPPHDELAILRSRVAELERETADLKWTNRAINALAACAGSAEGRAFLRALVQQLSDILKVSHVFVTELSSDGTDRVRIVAGWSLGRTSDPLEYDLASTPCKIVMDQGSAFFPEGAWRLFAQDTYLTRHRIESYMGESLFGRDGRKRGHLCIMDEHPFLFDHAQGRAIVRVFAERAGAELERLRADEIIRQREERFRTLYDDNPSMYFTLSPDGLIVSVNRYGAAQLGYTVDELVGQSVLTVFDAADRETVLTQLRQCADHPFRAFTWEIQKIRKDGSRLWVHERARAIVGSNSGLMILIVCEDVTEHRRTGRLLATLIHESPLPIISLDQTAKVTSWNPAAAKLFGWSEEEVIGKELPYIPPGEEEAADCLWEAGVRGELTAPVELRRRRKDGTLIDLLLWPVYVREQPGGEFETAIGILVDQSNLIRAEAARRESERRLRMIIDSEPECVKTVDVDGSITSMNPAGLAILGMTAERDILGKPVFSFIHPDDRPAYERFHRIVCAGETGILTFRIIDVHGNERYLEAHSVPLRNDDGIVTGALSIARDVTVRKQAEEALRASEASLHQFVADAPVGLAILDHKKRMVRVNKAFCRLTGYDESELLGQTYALFTHPEDLPQNVLLTDSLLQGGCIHYNLEKRYIRKSGEVIWVSVEATTTALPGHSGPLVLAAVHDITARKHSESLLAGEMRCLELISQETPLSTVLETLCTMIERQNPELLCSILLLNPHTGRLHPAAAPSLPPAYLRSIDGIAIGPAVGSCGTAAFSAKTIIVSDIAGDPLWTDCRAVALDHGLRACWSMPILSPSKQVLGTFAIYSRHVARPTSVDLSLMERATHLAGIAIVRDQARNEREQLSRDLHDNILQSLYAVGMQMEAAKLAREQAPRTWKTHVARAIEQLNHLVLDIRHFIGLLTSRTAAPSDFGDALRQLAASMCVADQSPPAIEIAEVAVAPLTPFQKQQLLNIAREALSNSVRHAQAARRWVRLSRSADAVRLEIGDDGIGFAAGRPLRRGHGLANMAARAKKLEARFSLESAPGKGTRLTVETPIEKGPIHEKTRHDPSGDRRRPRGRAHRAARGA</sequence>
<reference evidence="11" key="1">
    <citation type="submission" date="2015-09" db="EMBL/GenBank/DDBJ databases">
        <authorList>
            <person name="Daims H."/>
        </authorList>
    </citation>
    <scope>NUCLEOTIDE SEQUENCE [LARGE SCALE GENOMIC DNA]</scope>
</reference>
<dbReference type="Gene3D" id="3.30.450.40">
    <property type="match status" value="2"/>
</dbReference>
<dbReference type="InterPro" id="IPR013655">
    <property type="entry name" value="PAS_fold_3"/>
</dbReference>
<feature type="domain" description="PAS" evidence="8">
    <location>
        <begin position="389"/>
        <end position="458"/>
    </location>
</feature>
<keyword evidence="3" id="KW-0597">Phosphoprotein</keyword>
<keyword evidence="4" id="KW-0808">Transferase</keyword>
<dbReference type="PANTHER" id="PTHR43304">
    <property type="entry name" value="PHYTOCHROME-LIKE PROTEIN CPH1"/>
    <property type="match status" value="1"/>
</dbReference>
<dbReference type="Pfam" id="PF08447">
    <property type="entry name" value="PAS_3"/>
    <property type="match status" value="1"/>
</dbReference>
<dbReference type="PROSITE" id="PS50112">
    <property type="entry name" value="PAS"/>
    <property type="match status" value="4"/>
</dbReference>
<proteinExistence type="predicted"/>
<dbReference type="SMART" id="SM00387">
    <property type="entry name" value="HATPase_c"/>
    <property type="match status" value="1"/>
</dbReference>
<dbReference type="Pfam" id="PF00989">
    <property type="entry name" value="PAS"/>
    <property type="match status" value="2"/>
</dbReference>
<evidence type="ECO:0000256" key="2">
    <source>
        <dbReference type="ARBA" id="ARBA00012438"/>
    </source>
</evidence>
<evidence type="ECO:0000259" key="8">
    <source>
        <dbReference type="PROSITE" id="PS50112"/>
    </source>
</evidence>
<dbReference type="InterPro" id="IPR003594">
    <property type="entry name" value="HATPase_dom"/>
</dbReference>
<dbReference type="Proteomes" id="UP000066284">
    <property type="component" value="Chromosome 1"/>
</dbReference>
<dbReference type="InterPro" id="IPR003018">
    <property type="entry name" value="GAF"/>
</dbReference>
<dbReference type="CDD" id="cd16917">
    <property type="entry name" value="HATPase_UhpB-NarQ-NarX-like"/>
    <property type="match status" value="1"/>
</dbReference>
<dbReference type="SMART" id="SM00091">
    <property type="entry name" value="PAS"/>
    <property type="match status" value="4"/>
</dbReference>
<dbReference type="InterPro" id="IPR035965">
    <property type="entry name" value="PAS-like_dom_sf"/>
</dbReference>
<dbReference type="InterPro" id="IPR036890">
    <property type="entry name" value="HATPase_C_sf"/>
</dbReference>
<feature type="domain" description="PAC" evidence="9">
    <location>
        <begin position="344"/>
        <end position="395"/>
    </location>
</feature>
<feature type="domain" description="PAC" evidence="9">
    <location>
        <begin position="715"/>
        <end position="767"/>
    </location>
</feature>
<dbReference type="GO" id="GO:0046983">
    <property type="term" value="F:protein dimerization activity"/>
    <property type="evidence" value="ECO:0007669"/>
    <property type="project" value="InterPro"/>
</dbReference>
<evidence type="ECO:0000256" key="5">
    <source>
        <dbReference type="ARBA" id="ARBA00022777"/>
    </source>
</evidence>
<dbReference type="EC" id="2.7.13.3" evidence="2"/>
<dbReference type="PANTHER" id="PTHR43304:SF1">
    <property type="entry name" value="PAC DOMAIN-CONTAINING PROTEIN"/>
    <property type="match status" value="1"/>
</dbReference>
<dbReference type="InterPro" id="IPR013656">
    <property type="entry name" value="PAS_4"/>
</dbReference>
<protein>
    <recommendedName>
        <fullName evidence="2">histidine kinase</fullName>
        <ecNumber evidence="2">2.7.13.3</ecNumber>
    </recommendedName>
</protein>
<dbReference type="InterPro" id="IPR000700">
    <property type="entry name" value="PAS-assoc_C"/>
</dbReference>
<organism evidence="10 11">
    <name type="scientific">Candidatus Nitrospira inopinata</name>
    <dbReference type="NCBI Taxonomy" id="1715989"/>
    <lineage>
        <taxon>Bacteria</taxon>
        <taxon>Pseudomonadati</taxon>
        <taxon>Nitrospirota</taxon>
        <taxon>Nitrospiria</taxon>
        <taxon>Nitrospirales</taxon>
        <taxon>Nitrospiraceae</taxon>
        <taxon>Nitrospira</taxon>
    </lineage>
</organism>
<dbReference type="OrthoDB" id="9761261at2"/>
<dbReference type="Gene3D" id="3.30.450.20">
    <property type="entry name" value="PAS domain"/>
    <property type="match status" value="4"/>
</dbReference>
<keyword evidence="11" id="KW-1185">Reference proteome</keyword>
<dbReference type="Pfam" id="PF08448">
    <property type="entry name" value="PAS_4"/>
    <property type="match status" value="1"/>
</dbReference>
<feature type="compositionally biased region" description="Basic residues" evidence="6">
    <location>
        <begin position="1145"/>
        <end position="1158"/>
    </location>
</feature>
<dbReference type="GO" id="GO:0016020">
    <property type="term" value="C:membrane"/>
    <property type="evidence" value="ECO:0007669"/>
    <property type="project" value="InterPro"/>
</dbReference>
<dbReference type="Gene3D" id="3.30.565.10">
    <property type="entry name" value="Histidine kinase-like ATPase, C-terminal domain"/>
    <property type="match status" value="1"/>
</dbReference>
<evidence type="ECO:0000313" key="11">
    <source>
        <dbReference type="Proteomes" id="UP000066284"/>
    </source>
</evidence>
<feature type="region of interest" description="Disordered" evidence="6">
    <location>
        <begin position="1115"/>
        <end position="1158"/>
    </location>
</feature>
<evidence type="ECO:0000259" key="7">
    <source>
        <dbReference type="PROSITE" id="PS50109"/>
    </source>
</evidence>
<evidence type="ECO:0000259" key="9">
    <source>
        <dbReference type="PROSITE" id="PS50113"/>
    </source>
</evidence>
<evidence type="ECO:0000256" key="4">
    <source>
        <dbReference type="ARBA" id="ARBA00022679"/>
    </source>
</evidence>
<feature type="compositionally biased region" description="Basic and acidic residues" evidence="6">
    <location>
        <begin position="1126"/>
        <end position="1144"/>
    </location>
</feature>
<dbReference type="SUPFAM" id="SSF55781">
    <property type="entry name" value="GAF domain-like"/>
    <property type="match status" value="2"/>
</dbReference>
<dbReference type="SMART" id="SM00065">
    <property type="entry name" value="GAF"/>
    <property type="match status" value="2"/>
</dbReference>
<dbReference type="PROSITE" id="PS50109">
    <property type="entry name" value="HIS_KIN"/>
    <property type="match status" value="1"/>
</dbReference>
<dbReference type="AlphaFoldDB" id="A0A0S4KSP9"/>
<accession>A0A0S4KSP9</accession>
<dbReference type="GO" id="GO:0000155">
    <property type="term" value="F:phosphorelay sensor kinase activity"/>
    <property type="evidence" value="ECO:0007669"/>
    <property type="project" value="InterPro"/>
</dbReference>
<evidence type="ECO:0000313" key="10">
    <source>
        <dbReference type="EMBL" id="CUQ66329.1"/>
    </source>
</evidence>
<dbReference type="RefSeq" id="WP_062484312.1">
    <property type="nucleotide sequence ID" value="NZ_LN885086.1"/>
</dbReference>
<dbReference type="Pfam" id="PF13185">
    <property type="entry name" value="GAF_2"/>
    <property type="match status" value="1"/>
</dbReference>
<comment type="catalytic activity">
    <reaction evidence="1">
        <text>ATP + protein L-histidine = ADP + protein N-phospho-L-histidine.</text>
        <dbReference type="EC" id="2.7.13.3"/>
    </reaction>
</comment>
<dbReference type="SMART" id="SM00086">
    <property type="entry name" value="PAC"/>
    <property type="match status" value="4"/>
</dbReference>
<dbReference type="InterPro" id="IPR013767">
    <property type="entry name" value="PAS_fold"/>
</dbReference>
<evidence type="ECO:0000256" key="1">
    <source>
        <dbReference type="ARBA" id="ARBA00000085"/>
    </source>
</evidence>
<dbReference type="KEGG" id="nio:NITINOP_1354"/>
<evidence type="ECO:0000256" key="6">
    <source>
        <dbReference type="SAM" id="MobiDB-lite"/>
    </source>
</evidence>
<dbReference type="Pfam" id="PF07730">
    <property type="entry name" value="HisKA_3"/>
    <property type="match status" value="1"/>
</dbReference>
<feature type="domain" description="PAS" evidence="8">
    <location>
        <begin position="641"/>
        <end position="711"/>
    </location>
</feature>
<dbReference type="SUPFAM" id="SSF55785">
    <property type="entry name" value="PYP-like sensor domain (PAS domain)"/>
    <property type="match status" value="4"/>
</dbReference>
<name>A0A0S4KSP9_9BACT</name>
<evidence type="ECO:0000256" key="3">
    <source>
        <dbReference type="ARBA" id="ARBA00022553"/>
    </source>
</evidence>
<dbReference type="GO" id="GO:0006355">
    <property type="term" value="P:regulation of DNA-templated transcription"/>
    <property type="evidence" value="ECO:0007669"/>
    <property type="project" value="InterPro"/>
</dbReference>
<dbReference type="EMBL" id="LN885086">
    <property type="protein sequence ID" value="CUQ66329.1"/>
    <property type="molecule type" value="Genomic_DNA"/>
</dbReference>
<dbReference type="PROSITE" id="PS50113">
    <property type="entry name" value="PAC"/>
    <property type="match status" value="3"/>
</dbReference>
<feature type="domain" description="PAS" evidence="8">
    <location>
        <begin position="270"/>
        <end position="340"/>
    </location>
</feature>
<dbReference type="InterPro" id="IPR005467">
    <property type="entry name" value="His_kinase_dom"/>
</dbReference>
<dbReference type="SUPFAM" id="SSF55874">
    <property type="entry name" value="ATPase domain of HSP90 chaperone/DNA topoisomerase II/histidine kinase"/>
    <property type="match status" value="1"/>
</dbReference>
<dbReference type="Gene3D" id="1.20.5.1930">
    <property type="match status" value="1"/>
</dbReference>
<dbReference type="InterPro" id="IPR000014">
    <property type="entry name" value="PAS"/>
</dbReference>
<dbReference type="CDD" id="cd00130">
    <property type="entry name" value="PAS"/>
    <property type="match status" value="4"/>
</dbReference>
<dbReference type="NCBIfam" id="TIGR00229">
    <property type="entry name" value="sensory_box"/>
    <property type="match status" value="4"/>
</dbReference>
<dbReference type="Pfam" id="PF02518">
    <property type="entry name" value="HATPase_c"/>
    <property type="match status" value="1"/>
</dbReference>
<feature type="domain" description="PAC" evidence="9">
    <location>
        <begin position="588"/>
        <end position="640"/>
    </location>
</feature>
<feature type="domain" description="Histidine kinase" evidence="7">
    <location>
        <begin position="1040"/>
        <end position="1129"/>
    </location>
</feature>
<gene>
    <name evidence="10" type="ORF">NITINOP_1354</name>
</gene>
<dbReference type="InterPro" id="IPR052162">
    <property type="entry name" value="Sensor_kinase/Photoreceptor"/>
</dbReference>
<dbReference type="STRING" id="1715989.NITINOP_1354"/>
<feature type="domain" description="PAS" evidence="8">
    <location>
        <begin position="515"/>
        <end position="586"/>
    </location>
</feature>